<evidence type="ECO:0008006" key="4">
    <source>
        <dbReference type="Google" id="ProtNLM"/>
    </source>
</evidence>
<feature type="transmembrane region" description="Helical" evidence="1">
    <location>
        <begin position="6"/>
        <end position="29"/>
    </location>
</feature>
<keyword evidence="1" id="KW-0472">Membrane</keyword>
<evidence type="ECO:0000313" key="3">
    <source>
        <dbReference type="Proteomes" id="UP000298663"/>
    </source>
</evidence>
<comment type="caution">
    <text evidence="2">The sequence shown here is derived from an EMBL/GenBank/DDBJ whole genome shotgun (WGS) entry which is preliminary data.</text>
</comment>
<sequence>MDIHRNLLVGLVYSFLSFAVNVLFFVTVSRHVEFQTNTYRIIKVMIIGCLMQLLSHLAGGVMTMSKNTFDHHVERFFGALIQSGWFLYQGASLTLAVDRVIIFRSKITFVYECTYLAFFFWGSNIVKDETVNSVTTSLLWIVDCGVFAQATITINRSIRKKMFKIRKKSHMVTTITKTIATRRLSRQPAR</sequence>
<keyword evidence="1" id="KW-1133">Transmembrane helix</keyword>
<dbReference type="Proteomes" id="UP000298663">
    <property type="component" value="Unassembled WGS sequence"/>
</dbReference>
<feature type="transmembrane region" description="Helical" evidence="1">
    <location>
        <begin position="41"/>
        <end position="64"/>
    </location>
</feature>
<feature type="transmembrane region" description="Helical" evidence="1">
    <location>
        <begin position="138"/>
        <end position="158"/>
    </location>
</feature>
<evidence type="ECO:0000313" key="2">
    <source>
        <dbReference type="EMBL" id="TKR73588.1"/>
    </source>
</evidence>
<organism evidence="2 3">
    <name type="scientific">Steinernema carpocapsae</name>
    <name type="common">Entomopathogenic nematode</name>
    <dbReference type="NCBI Taxonomy" id="34508"/>
    <lineage>
        <taxon>Eukaryota</taxon>
        <taxon>Metazoa</taxon>
        <taxon>Ecdysozoa</taxon>
        <taxon>Nematoda</taxon>
        <taxon>Chromadorea</taxon>
        <taxon>Rhabditida</taxon>
        <taxon>Tylenchina</taxon>
        <taxon>Panagrolaimomorpha</taxon>
        <taxon>Strongyloidoidea</taxon>
        <taxon>Steinernematidae</taxon>
        <taxon>Steinernema</taxon>
    </lineage>
</organism>
<gene>
    <name evidence="2" type="ORF">L596_020885</name>
</gene>
<keyword evidence="1" id="KW-0812">Transmembrane</keyword>
<proteinExistence type="predicted"/>
<feature type="transmembrane region" description="Helical" evidence="1">
    <location>
        <begin position="109"/>
        <end position="126"/>
    </location>
</feature>
<evidence type="ECO:0000256" key="1">
    <source>
        <dbReference type="SAM" id="Phobius"/>
    </source>
</evidence>
<accession>A0A4U5MV17</accession>
<dbReference type="AlphaFoldDB" id="A0A4U5MV17"/>
<reference evidence="2 3" key="2">
    <citation type="journal article" date="2019" name="G3 (Bethesda)">
        <title>Hybrid Assembly of the Genome of the Entomopathogenic Nematode Steinernema carpocapsae Identifies the X-Chromosome.</title>
        <authorList>
            <person name="Serra L."/>
            <person name="Macchietto M."/>
            <person name="Macias-Munoz A."/>
            <person name="McGill C.J."/>
            <person name="Rodriguez I.M."/>
            <person name="Rodriguez B."/>
            <person name="Murad R."/>
            <person name="Mortazavi A."/>
        </authorList>
    </citation>
    <scope>NUCLEOTIDE SEQUENCE [LARGE SCALE GENOMIC DNA]</scope>
    <source>
        <strain evidence="2 3">ALL</strain>
    </source>
</reference>
<keyword evidence="3" id="KW-1185">Reference proteome</keyword>
<name>A0A4U5MV17_STECR</name>
<dbReference type="EMBL" id="AZBU02000006">
    <property type="protein sequence ID" value="TKR73588.1"/>
    <property type="molecule type" value="Genomic_DNA"/>
</dbReference>
<reference evidence="2 3" key="1">
    <citation type="journal article" date="2015" name="Genome Biol.">
        <title>Comparative genomics of Steinernema reveals deeply conserved gene regulatory networks.</title>
        <authorList>
            <person name="Dillman A.R."/>
            <person name="Macchietto M."/>
            <person name="Porter C.F."/>
            <person name="Rogers A."/>
            <person name="Williams B."/>
            <person name="Antoshechkin I."/>
            <person name="Lee M.M."/>
            <person name="Goodwin Z."/>
            <person name="Lu X."/>
            <person name="Lewis E.E."/>
            <person name="Goodrich-Blair H."/>
            <person name="Stock S.P."/>
            <person name="Adams B.J."/>
            <person name="Sternberg P.W."/>
            <person name="Mortazavi A."/>
        </authorList>
    </citation>
    <scope>NUCLEOTIDE SEQUENCE [LARGE SCALE GENOMIC DNA]</scope>
    <source>
        <strain evidence="2 3">ALL</strain>
    </source>
</reference>
<protein>
    <recommendedName>
        <fullName evidence="4">7TM GPCR serpentine receptor class x (Srx) domain-containing protein</fullName>
    </recommendedName>
</protein>